<keyword evidence="2" id="KW-1185">Reference proteome</keyword>
<gene>
    <name evidence="1" type="ORF">PEVE_00027639</name>
</gene>
<sequence>MQSSITFSQANTVDYKACNFTEEKGEDAVKKPHLNNREHIQLDSHNILDMDDTACNSEKAENGNDLVDNQNFLHDKAIPFDVKMNDSLHEQKVPKEMMKKFHKSMQYCIYQWTVCHEARPLRTQPKQPHNYVCSRCSRDKSGPKKFSQELFVSSMSIQTKRWSKSIQRAFHNFTSRCTTKTKVADALYWLAGTNENAEPNNHLYQNITIDNERLKALPENNKLSTIPKIDLAENTDSNEDQVNTDVGPVDPDYNERVFNNESGMSSVLPTNVNRKKEKDIIGENFLDHTIKRNWNVGSEPLNEFSVQYLASMSFPTLFPDGKGDTTNNAIIYNTSDNITEAFALKLKHLIKFGENIDGKWVYRFASHPRFGYWAYDMLYRRRILGQGNFFLKQNPSEANLTLDDLKQVLQSNSYDSFMSKLMHYAKNVTGINAYWNKARDNLKAIIQQKKAPTIFWTLSSLSGHLAAKSLREDKTKRFTNNDVTKRQQIV</sequence>
<evidence type="ECO:0008006" key="3">
    <source>
        <dbReference type="Google" id="ProtNLM"/>
    </source>
</evidence>
<dbReference type="EMBL" id="CALNXI010000380">
    <property type="protein sequence ID" value="CAH3025938.1"/>
    <property type="molecule type" value="Genomic_DNA"/>
</dbReference>
<comment type="caution">
    <text evidence="1">The sequence shown here is derived from an EMBL/GenBank/DDBJ whole genome shotgun (WGS) entry which is preliminary data.</text>
</comment>
<dbReference type="Proteomes" id="UP001159427">
    <property type="component" value="Unassembled WGS sequence"/>
</dbReference>
<name>A0ABN8M8J1_9CNID</name>
<organism evidence="1 2">
    <name type="scientific">Porites evermanni</name>
    <dbReference type="NCBI Taxonomy" id="104178"/>
    <lineage>
        <taxon>Eukaryota</taxon>
        <taxon>Metazoa</taxon>
        <taxon>Cnidaria</taxon>
        <taxon>Anthozoa</taxon>
        <taxon>Hexacorallia</taxon>
        <taxon>Scleractinia</taxon>
        <taxon>Fungiina</taxon>
        <taxon>Poritidae</taxon>
        <taxon>Porites</taxon>
    </lineage>
</organism>
<evidence type="ECO:0000313" key="2">
    <source>
        <dbReference type="Proteomes" id="UP001159427"/>
    </source>
</evidence>
<reference evidence="1 2" key="1">
    <citation type="submission" date="2022-05" db="EMBL/GenBank/DDBJ databases">
        <authorList>
            <consortium name="Genoscope - CEA"/>
            <person name="William W."/>
        </authorList>
    </citation>
    <scope>NUCLEOTIDE SEQUENCE [LARGE SCALE GENOMIC DNA]</scope>
</reference>
<proteinExistence type="predicted"/>
<protein>
    <recommendedName>
        <fullName evidence="3">Helitron helicase-like domain-containing protein</fullName>
    </recommendedName>
</protein>
<evidence type="ECO:0000313" key="1">
    <source>
        <dbReference type="EMBL" id="CAH3025938.1"/>
    </source>
</evidence>
<accession>A0ABN8M8J1</accession>